<feature type="transmembrane region" description="Helical" evidence="1">
    <location>
        <begin position="34"/>
        <end position="51"/>
    </location>
</feature>
<evidence type="ECO:0000313" key="2">
    <source>
        <dbReference type="EMBL" id="CUH62243.1"/>
    </source>
</evidence>
<feature type="transmembrane region" description="Helical" evidence="1">
    <location>
        <begin position="63"/>
        <end position="82"/>
    </location>
</feature>
<dbReference type="EMBL" id="CYRX01000033">
    <property type="protein sequence ID" value="CUH62243.1"/>
    <property type="molecule type" value="Genomic_DNA"/>
</dbReference>
<dbReference type="AlphaFoldDB" id="A0A0P1FQ98"/>
<organism evidence="2 3">
    <name type="scientific">Thalassobacter stenotrophicus</name>
    <dbReference type="NCBI Taxonomy" id="266809"/>
    <lineage>
        <taxon>Bacteria</taxon>
        <taxon>Pseudomonadati</taxon>
        <taxon>Pseudomonadota</taxon>
        <taxon>Alphaproteobacteria</taxon>
        <taxon>Rhodobacterales</taxon>
        <taxon>Roseobacteraceae</taxon>
        <taxon>Thalassobacter</taxon>
    </lineage>
</organism>
<dbReference type="STRING" id="266809.PM03_03150"/>
<dbReference type="Proteomes" id="UP000051298">
    <property type="component" value="Unassembled WGS sequence"/>
</dbReference>
<name>A0A0P1FQ98_9RHOB</name>
<keyword evidence="1" id="KW-1133">Transmembrane helix</keyword>
<evidence type="ECO:0000256" key="1">
    <source>
        <dbReference type="SAM" id="Phobius"/>
    </source>
</evidence>
<evidence type="ECO:0000313" key="3">
    <source>
        <dbReference type="Proteomes" id="UP000051298"/>
    </source>
</evidence>
<accession>A0A0P1FQ98</accession>
<protein>
    <submittedName>
        <fullName evidence="2">Uncharacterized protein</fullName>
    </submittedName>
</protein>
<sequence length="101" mass="11153">MAELPGPPFKPPQQPLFLGRDVYRRNRIADAARLLPILGAILLLFPDLILSDERAAQGATAPWLVYFLAAWLFLIGLAFLLARKLTAENMQGGPNDAPRDD</sequence>
<keyword evidence="1" id="KW-0472">Membrane</keyword>
<keyword evidence="1" id="KW-0812">Transmembrane</keyword>
<reference evidence="2 3" key="1">
    <citation type="submission" date="2015-09" db="EMBL/GenBank/DDBJ databases">
        <authorList>
            <consortium name="Swine Surveillance"/>
        </authorList>
    </citation>
    <scope>NUCLEOTIDE SEQUENCE [LARGE SCALE GENOMIC DNA]</scope>
    <source>
        <strain evidence="2 3">CECT 5294</strain>
    </source>
</reference>
<gene>
    <name evidence="2" type="ORF">THS5294_03557</name>
</gene>
<dbReference type="RefSeq" id="WP_052068236.1">
    <property type="nucleotide sequence ID" value="NZ_CP107618.1"/>
</dbReference>
<proteinExistence type="predicted"/>